<comment type="caution">
    <text evidence="2">The sequence shown here is derived from an EMBL/GenBank/DDBJ whole genome shotgun (WGS) entry which is preliminary data.</text>
</comment>
<dbReference type="EMBL" id="JACXVP010000007">
    <property type="protein sequence ID" value="KAG5597034.1"/>
    <property type="molecule type" value="Genomic_DNA"/>
</dbReference>
<dbReference type="AlphaFoldDB" id="A0A9J5YA85"/>
<sequence>MAIESGSQPIENSVTNNSVGKGLVADVHGNSMSPGDDEHRGAHNDTSPQLTREQYAQFLELLQQLQVQKHGDTNSNTLLHTSPNHSTNLPTAIQPPNSILTHEPLTPTRPSRSHKLPIYLQDYVLSKNMKVAPSVDTSNQLQNSNISLNAAFSKHQHIPLEVLADESQALAHVFLRLKNSSIISQKKFVLDMLKNYKVAGMRSCTSQTCR</sequence>
<gene>
    <name evidence="2" type="ORF">H5410_038266</name>
</gene>
<evidence type="ECO:0000313" key="2">
    <source>
        <dbReference type="EMBL" id="KAG5597034.1"/>
    </source>
</evidence>
<dbReference type="Proteomes" id="UP000824120">
    <property type="component" value="Chromosome 7"/>
</dbReference>
<protein>
    <submittedName>
        <fullName evidence="2">Uncharacterized protein</fullName>
    </submittedName>
</protein>
<proteinExistence type="predicted"/>
<feature type="region of interest" description="Disordered" evidence="1">
    <location>
        <begin position="73"/>
        <end position="99"/>
    </location>
</feature>
<accession>A0A9J5YA85</accession>
<name>A0A9J5YA85_SOLCO</name>
<feature type="region of interest" description="Disordered" evidence="1">
    <location>
        <begin position="1"/>
        <end position="46"/>
    </location>
</feature>
<feature type="compositionally biased region" description="Polar residues" evidence="1">
    <location>
        <begin position="1"/>
        <end position="19"/>
    </location>
</feature>
<evidence type="ECO:0000313" key="3">
    <source>
        <dbReference type="Proteomes" id="UP000824120"/>
    </source>
</evidence>
<keyword evidence="3" id="KW-1185">Reference proteome</keyword>
<reference evidence="2 3" key="1">
    <citation type="submission" date="2020-09" db="EMBL/GenBank/DDBJ databases">
        <title>De no assembly of potato wild relative species, Solanum commersonii.</title>
        <authorList>
            <person name="Cho K."/>
        </authorList>
    </citation>
    <scope>NUCLEOTIDE SEQUENCE [LARGE SCALE GENOMIC DNA]</scope>
    <source>
        <strain evidence="2">LZ3.2</strain>
        <tissue evidence="2">Leaf</tissue>
    </source>
</reference>
<evidence type="ECO:0000256" key="1">
    <source>
        <dbReference type="SAM" id="MobiDB-lite"/>
    </source>
</evidence>
<organism evidence="2 3">
    <name type="scientific">Solanum commersonii</name>
    <name type="common">Commerson's wild potato</name>
    <name type="synonym">Commerson's nightshade</name>
    <dbReference type="NCBI Taxonomy" id="4109"/>
    <lineage>
        <taxon>Eukaryota</taxon>
        <taxon>Viridiplantae</taxon>
        <taxon>Streptophyta</taxon>
        <taxon>Embryophyta</taxon>
        <taxon>Tracheophyta</taxon>
        <taxon>Spermatophyta</taxon>
        <taxon>Magnoliopsida</taxon>
        <taxon>eudicotyledons</taxon>
        <taxon>Gunneridae</taxon>
        <taxon>Pentapetalae</taxon>
        <taxon>asterids</taxon>
        <taxon>lamiids</taxon>
        <taxon>Solanales</taxon>
        <taxon>Solanaceae</taxon>
        <taxon>Solanoideae</taxon>
        <taxon>Solaneae</taxon>
        <taxon>Solanum</taxon>
    </lineage>
</organism>